<dbReference type="Gene3D" id="3.30.70.2220">
    <property type="entry name" value="CRISPR-Cas system, Cmr2 subunit, D1 domain, cysteine cluster"/>
    <property type="match status" value="1"/>
</dbReference>
<feature type="domain" description="GGDEF" evidence="3">
    <location>
        <begin position="332"/>
        <end position="464"/>
    </location>
</feature>
<dbReference type="Gene3D" id="3.30.70.270">
    <property type="match status" value="1"/>
</dbReference>
<sequence length="582" mass="63613">MSDGVLRFTFSPVQSFIAEARRTSDLFAGSRILAELASAAAQSIRASGGELVFPASLDGNRHDMPNVIVAVVPWEQVERIAEEAESALHGRWDDLAEEAKRTLSRLGPVDRHWDETWRRQVEHLWEVYWAAARLDGSYREAFRRAAAAVASAKRLRPFAQVEEPGIKDSLSGSRSALCTERLGANKYWQQVRHAQRGMGVLGKHERLDAVGAVKRFSGLGQEESFPSLPTIAARPFLQHAETQASQALEAYARALAELFQACQVDPRRMRRRASERFPYDGGFLFPNRLERLALAEELDVTEDRIPEPERAAALRALQSLYRQARWPSGPSPYVAVLVLDGDSMGARIDALLEGTDSPGAHREFSEKLATFAGQVRELEKDFPLVEVVYNGGDDVLALAPAQDALGFARRAAQAFHEETGGSASAGIVVAHWLQPLGDALKAARRAEGMAKQVTGKGAVCIELQRRSGEATTVRAKWTHLEHLDIASLVELFRGNRLSGRLPYALRESARAFTATGPAFEAVVKRVVARQGNWPDGSAPEREALVARLTSFASALDGAGLAGAEELVGWLVVARFLAAGGEE</sequence>
<dbReference type="EMBL" id="JAMSLR010000001">
    <property type="protein sequence ID" value="MCM8747611.1"/>
    <property type="molecule type" value="Genomic_DNA"/>
</dbReference>
<accession>A0AA41W9K4</accession>
<keyword evidence="5" id="KW-1185">Reference proteome</keyword>
<dbReference type="Pfam" id="PF22335">
    <property type="entry name" value="Cas10-Cmr2_palm2"/>
    <property type="match status" value="1"/>
</dbReference>
<dbReference type="InterPro" id="IPR000160">
    <property type="entry name" value="GGDEF_dom"/>
</dbReference>
<comment type="caution">
    <text evidence="4">The sequence shown here is derived from an EMBL/GenBank/DDBJ whole genome shotgun (WGS) entry which is preliminary data.</text>
</comment>
<evidence type="ECO:0000256" key="2">
    <source>
        <dbReference type="ARBA" id="ARBA00023118"/>
    </source>
</evidence>
<dbReference type="PROSITE" id="PS50887">
    <property type="entry name" value="GGDEF"/>
    <property type="match status" value="1"/>
</dbReference>
<keyword evidence="1" id="KW-0547">Nucleotide-binding</keyword>
<proteinExistence type="predicted"/>
<dbReference type="AlphaFoldDB" id="A0AA41W9K4"/>
<dbReference type="InterPro" id="IPR038242">
    <property type="entry name" value="Cmr2_N"/>
</dbReference>
<dbReference type="InterPro" id="IPR024615">
    <property type="entry name" value="CRISPR-assoc_Cmr2_N"/>
</dbReference>
<dbReference type="InterPro" id="IPR043128">
    <property type="entry name" value="Rev_trsase/Diguanyl_cyclase"/>
</dbReference>
<reference evidence="4" key="1">
    <citation type="submission" date="2022-06" db="EMBL/GenBank/DDBJ databases">
        <title>CFH 74404 Thermomicrobiaceae sp.</title>
        <authorList>
            <person name="Ming H."/>
            <person name="Li W.-J."/>
            <person name="Zhao Z."/>
        </authorList>
    </citation>
    <scope>NUCLEOTIDE SEQUENCE</scope>
    <source>
        <strain evidence="4">CFH 74404</strain>
    </source>
</reference>
<protein>
    <submittedName>
        <fullName evidence="4">Type III-B CRISPR-associated protein Cas10/Cmr2</fullName>
    </submittedName>
</protein>
<dbReference type="InterPro" id="IPR054767">
    <property type="entry name" value="Cas10-Cmr2_palm2"/>
</dbReference>
<organism evidence="4 5">
    <name type="scientific">Thermalbibacter longus</name>
    <dbReference type="NCBI Taxonomy" id="2951981"/>
    <lineage>
        <taxon>Bacteria</taxon>
        <taxon>Pseudomonadati</taxon>
        <taxon>Thermomicrobiota</taxon>
        <taxon>Thermomicrobia</taxon>
        <taxon>Thermomicrobiales</taxon>
        <taxon>Thermomicrobiaceae</taxon>
        <taxon>Thermalbibacter</taxon>
    </lineage>
</organism>
<gene>
    <name evidence="4" type="primary">cas10</name>
    <name evidence="4" type="ORF">NET02_00465</name>
</gene>
<dbReference type="InterPro" id="IPR013407">
    <property type="entry name" value="CRISPR-assoc_prot_Cmr2"/>
</dbReference>
<evidence type="ECO:0000256" key="1">
    <source>
        <dbReference type="ARBA" id="ARBA00022741"/>
    </source>
</evidence>
<dbReference type="GO" id="GO:0051607">
    <property type="term" value="P:defense response to virus"/>
    <property type="evidence" value="ECO:0007669"/>
    <property type="project" value="UniProtKB-KW"/>
</dbReference>
<dbReference type="GO" id="GO:0000166">
    <property type="term" value="F:nucleotide binding"/>
    <property type="evidence" value="ECO:0007669"/>
    <property type="project" value="UniProtKB-KW"/>
</dbReference>
<evidence type="ECO:0000259" key="3">
    <source>
        <dbReference type="PROSITE" id="PS50887"/>
    </source>
</evidence>
<dbReference type="RefSeq" id="WP_284055396.1">
    <property type="nucleotide sequence ID" value="NZ_JAMSLR010000001.1"/>
</dbReference>
<dbReference type="Proteomes" id="UP001165306">
    <property type="component" value="Unassembled WGS sequence"/>
</dbReference>
<evidence type="ECO:0000313" key="5">
    <source>
        <dbReference type="Proteomes" id="UP001165306"/>
    </source>
</evidence>
<dbReference type="Pfam" id="PF12469">
    <property type="entry name" value="Cmr2_N"/>
    <property type="match status" value="1"/>
</dbReference>
<keyword evidence="2" id="KW-0051">Antiviral defense</keyword>
<evidence type="ECO:0000313" key="4">
    <source>
        <dbReference type="EMBL" id="MCM8747611.1"/>
    </source>
</evidence>
<dbReference type="NCBIfam" id="TIGR02577">
    <property type="entry name" value="cas_TM1794_Cmr2"/>
    <property type="match status" value="1"/>
</dbReference>
<name>A0AA41W9K4_9BACT</name>